<dbReference type="Proteomes" id="UP001338125">
    <property type="component" value="Unassembled WGS sequence"/>
</dbReference>
<gene>
    <name evidence="1" type="ORF">PT974_10916</name>
</gene>
<evidence type="ECO:0000313" key="1">
    <source>
        <dbReference type="EMBL" id="KAK5989397.1"/>
    </source>
</evidence>
<accession>A0ABR0SB60</accession>
<sequence length="207" mass="23033">MALNNLENSDHSPPWVGNTEFICEQQLVEEDGNSTSRSGHRLQSMEGQTALETNPLSPAEVKLFGRSSFGRGSPGIGLPTSSIDPPKRIRRATLMVIEECETRIATLNADLKNNNKNSTCSCNKTTMVGLKSQITDSPSANDLNYTKIFEKYLRNIIYQHAIIFTANFAWYRDISAMYIQVHEDHFALDCEMSKIVGIESAQADAAR</sequence>
<protein>
    <submittedName>
        <fullName evidence="1">Uncharacterized protein</fullName>
    </submittedName>
</protein>
<evidence type="ECO:0000313" key="2">
    <source>
        <dbReference type="Proteomes" id="UP001338125"/>
    </source>
</evidence>
<dbReference type="EMBL" id="JAVFKD010000015">
    <property type="protein sequence ID" value="KAK5989397.1"/>
    <property type="molecule type" value="Genomic_DNA"/>
</dbReference>
<proteinExistence type="predicted"/>
<name>A0ABR0SB60_9HYPO</name>
<organism evidence="1 2">
    <name type="scientific">Cladobotryum mycophilum</name>
    <dbReference type="NCBI Taxonomy" id="491253"/>
    <lineage>
        <taxon>Eukaryota</taxon>
        <taxon>Fungi</taxon>
        <taxon>Dikarya</taxon>
        <taxon>Ascomycota</taxon>
        <taxon>Pezizomycotina</taxon>
        <taxon>Sordariomycetes</taxon>
        <taxon>Hypocreomycetidae</taxon>
        <taxon>Hypocreales</taxon>
        <taxon>Hypocreaceae</taxon>
        <taxon>Cladobotryum</taxon>
    </lineage>
</organism>
<reference evidence="1 2" key="1">
    <citation type="submission" date="2024-01" db="EMBL/GenBank/DDBJ databases">
        <title>Complete genome of Cladobotryum mycophilum ATHUM6906.</title>
        <authorList>
            <person name="Christinaki A.C."/>
            <person name="Myridakis A.I."/>
            <person name="Kouvelis V.N."/>
        </authorList>
    </citation>
    <scope>NUCLEOTIDE SEQUENCE [LARGE SCALE GENOMIC DNA]</scope>
    <source>
        <strain evidence="1 2">ATHUM6906</strain>
    </source>
</reference>
<keyword evidence="2" id="KW-1185">Reference proteome</keyword>
<comment type="caution">
    <text evidence="1">The sequence shown here is derived from an EMBL/GenBank/DDBJ whole genome shotgun (WGS) entry which is preliminary data.</text>
</comment>